<dbReference type="Proteomes" id="UP000371041">
    <property type="component" value="Chromosome"/>
</dbReference>
<dbReference type="KEGG" id="sace:GIY23_09940"/>
<evidence type="ECO:0000256" key="1">
    <source>
        <dbReference type="ARBA" id="ARBA00009199"/>
    </source>
</evidence>
<keyword evidence="5" id="KW-1185">Reference proteome</keyword>
<sequence>MHYGEYRKHDGVALAELVRQGEASPGELVEAAISRAAAVNGRINAITATVHDHARDRAQQSLAGPLAGVPFLLKDLNQEWATLPPSGGSRSGAGRRSHTTSVVTQRWLEAGLVVFGRTNSPEFGAKPITEPAAFGSSRNPWDPTRTPGGSSGGAAAAVAAGIVPVAAASDGGGSIRIPAANCGLFGLKVGRGLTPAGPERGESWHGAAVDGVVSRSVRDTAVALDAIMGADPAGPYVCAPPERPLAHEVEREPGRLRIGFTAESALGAPHPSAVEAMHDAVELLRAQGHDVEPVPSPVDLAQLAQDFLQGWSVKLAASIDEMVAATGATQERFELDTRLLAAVGRSISGPEYLATIERWHRFTRALAAFHDRYDLLLTPSLASPPLKIGELETPPALRRAGQVALALRAGGLLRRSGVTDRVARENLRHVPYTQLANLTGRPAMSVPLYWTPDGLPLGVQLVGPLAGEGLLVRLAAQLERARPWADREPPL</sequence>
<organism evidence="4 5">
    <name type="scientific">Allosaccharopolyspora coralli</name>
    <dbReference type="NCBI Taxonomy" id="2665642"/>
    <lineage>
        <taxon>Bacteria</taxon>
        <taxon>Bacillati</taxon>
        <taxon>Actinomycetota</taxon>
        <taxon>Actinomycetes</taxon>
        <taxon>Pseudonocardiales</taxon>
        <taxon>Pseudonocardiaceae</taxon>
        <taxon>Allosaccharopolyspora</taxon>
    </lineage>
</organism>
<evidence type="ECO:0000313" key="4">
    <source>
        <dbReference type="EMBL" id="QGK72183.1"/>
    </source>
</evidence>
<dbReference type="GO" id="GO:0003824">
    <property type="term" value="F:catalytic activity"/>
    <property type="evidence" value="ECO:0007669"/>
    <property type="project" value="InterPro"/>
</dbReference>
<dbReference type="InterPro" id="IPR020556">
    <property type="entry name" value="Amidase_CS"/>
</dbReference>
<dbReference type="PANTHER" id="PTHR11895:SF7">
    <property type="entry name" value="GLUTAMYL-TRNA(GLN) AMIDOTRANSFERASE SUBUNIT A, MITOCHONDRIAL"/>
    <property type="match status" value="1"/>
</dbReference>
<feature type="domain" description="Amidase" evidence="3">
    <location>
        <begin position="27"/>
        <end position="471"/>
    </location>
</feature>
<dbReference type="Gene3D" id="3.90.1300.10">
    <property type="entry name" value="Amidase signature (AS) domain"/>
    <property type="match status" value="1"/>
</dbReference>
<feature type="region of interest" description="Disordered" evidence="2">
    <location>
        <begin position="128"/>
        <end position="152"/>
    </location>
</feature>
<dbReference type="PANTHER" id="PTHR11895">
    <property type="entry name" value="TRANSAMIDASE"/>
    <property type="match status" value="1"/>
</dbReference>
<dbReference type="RefSeq" id="WP_154078749.1">
    <property type="nucleotide sequence ID" value="NZ_CP045929.1"/>
</dbReference>
<dbReference type="SUPFAM" id="SSF75304">
    <property type="entry name" value="Amidase signature (AS) enzymes"/>
    <property type="match status" value="1"/>
</dbReference>
<dbReference type="EMBL" id="CP045929">
    <property type="protein sequence ID" value="QGK72183.1"/>
    <property type="molecule type" value="Genomic_DNA"/>
</dbReference>
<protein>
    <submittedName>
        <fullName evidence="4">Amidase</fullName>
    </submittedName>
</protein>
<proteinExistence type="inferred from homology"/>
<dbReference type="AlphaFoldDB" id="A0A5Q3QCU7"/>
<reference evidence="5" key="1">
    <citation type="submission" date="2019-11" db="EMBL/GenBank/DDBJ databases">
        <title>The complete genome sequence of Saccharopolyspora sp. E2A.</title>
        <authorList>
            <person name="Zhang G."/>
        </authorList>
    </citation>
    <scope>NUCLEOTIDE SEQUENCE [LARGE SCALE GENOMIC DNA]</scope>
    <source>
        <strain evidence="5">E2A</strain>
    </source>
</reference>
<accession>A0A5Q3QCU7</accession>
<dbReference type="InterPro" id="IPR023631">
    <property type="entry name" value="Amidase_dom"/>
</dbReference>
<evidence type="ECO:0000259" key="3">
    <source>
        <dbReference type="Pfam" id="PF01425"/>
    </source>
</evidence>
<evidence type="ECO:0000256" key="2">
    <source>
        <dbReference type="SAM" id="MobiDB-lite"/>
    </source>
</evidence>
<comment type="similarity">
    <text evidence="1">Belongs to the amidase family.</text>
</comment>
<dbReference type="PROSITE" id="PS00571">
    <property type="entry name" value="AMIDASES"/>
    <property type="match status" value="1"/>
</dbReference>
<gene>
    <name evidence="4" type="ORF">GIY23_09940</name>
</gene>
<dbReference type="InterPro" id="IPR000120">
    <property type="entry name" value="Amidase"/>
</dbReference>
<evidence type="ECO:0000313" key="5">
    <source>
        <dbReference type="Proteomes" id="UP000371041"/>
    </source>
</evidence>
<name>A0A5Q3QCU7_9PSEU</name>
<dbReference type="Pfam" id="PF01425">
    <property type="entry name" value="Amidase"/>
    <property type="match status" value="1"/>
</dbReference>
<dbReference type="InterPro" id="IPR036928">
    <property type="entry name" value="AS_sf"/>
</dbReference>